<organism evidence="2 3">
    <name type="scientific">Brassicogethes aeneus</name>
    <name type="common">Rape pollen beetle</name>
    <name type="synonym">Meligethes aeneus</name>
    <dbReference type="NCBI Taxonomy" id="1431903"/>
    <lineage>
        <taxon>Eukaryota</taxon>
        <taxon>Metazoa</taxon>
        <taxon>Ecdysozoa</taxon>
        <taxon>Arthropoda</taxon>
        <taxon>Hexapoda</taxon>
        <taxon>Insecta</taxon>
        <taxon>Pterygota</taxon>
        <taxon>Neoptera</taxon>
        <taxon>Endopterygota</taxon>
        <taxon>Coleoptera</taxon>
        <taxon>Polyphaga</taxon>
        <taxon>Cucujiformia</taxon>
        <taxon>Nitidulidae</taxon>
        <taxon>Meligethinae</taxon>
        <taxon>Brassicogethes</taxon>
    </lineage>
</organism>
<feature type="transmembrane region" description="Helical" evidence="1">
    <location>
        <begin position="185"/>
        <end position="205"/>
    </location>
</feature>
<keyword evidence="1" id="KW-0472">Membrane</keyword>
<evidence type="ECO:0000313" key="2">
    <source>
        <dbReference type="EMBL" id="CAH0545678.1"/>
    </source>
</evidence>
<keyword evidence="1" id="KW-0812">Transmembrane</keyword>
<evidence type="ECO:0000256" key="1">
    <source>
        <dbReference type="SAM" id="Phobius"/>
    </source>
</evidence>
<proteinExistence type="predicted"/>
<evidence type="ECO:0000313" key="3">
    <source>
        <dbReference type="Proteomes" id="UP001154078"/>
    </source>
</evidence>
<feature type="transmembrane region" description="Helical" evidence="1">
    <location>
        <begin position="383"/>
        <end position="405"/>
    </location>
</feature>
<keyword evidence="1" id="KW-1133">Transmembrane helix</keyword>
<reference evidence="2" key="1">
    <citation type="submission" date="2021-12" db="EMBL/GenBank/DDBJ databases">
        <authorList>
            <person name="King R."/>
        </authorList>
    </citation>
    <scope>NUCLEOTIDE SEQUENCE</scope>
</reference>
<sequence>MNEDILSFLFKYPISKLTAAESAQVEMLITTLITQKPVLRASDIFTVGTRLLAAVYLWNSCDLRTRSSTIPSVLDEINQQKQKMYISTEHMMLDAVKQVEKEPPKSKNKICFCKSISPVLTVCRFVGIFPGTWTHKDGNCVYEKSWFWMTYSIFIYMLYIFQLLQSVDFPKLTSRKSLPIFLDDITDAIYGIYVIILAVTCFVRFPKWLTTLNKLTVLLKDGLYCQSAKQVVLKLQYCFVCTQILALTLLSSVLAYLHYSDHYKTNFDFRILINKGIQIVPFVLYLQFFTIVAVFIGVLGCFEKLTMSCLKYTPVHPMKGIDESNNVKDFFGFINYEVCKQKHLCNGRLLKLPPPQVVEHLRILHEEISLSTYDMNSCFNPQFLIHAVVELTVLIITWYAVIAYIAYDFKSPYAKTIQILNCGFVTMHTLGLFLFLKNAQELKNMVRI</sequence>
<feature type="transmembrane region" description="Helical" evidence="1">
    <location>
        <begin position="237"/>
        <end position="259"/>
    </location>
</feature>
<protein>
    <recommendedName>
        <fullName evidence="4">Gustatory receptor</fullName>
    </recommendedName>
</protein>
<keyword evidence="3" id="KW-1185">Reference proteome</keyword>
<name>A0A9P0F828_BRAAE</name>
<dbReference type="OrthoDB" id="6748673at2759"/>
<dbReference type="Proteomes" id="UP001154078">
    <property type="component" value="Chromosome 1"/>
</dbReference>
<feature type="transmembrane region" description="Helical" evidence="1">
    <location>
        <begin position="417"/>
        <end position="436"/>
    </location>
</feature>
<gene>
    <name evidence="2" type="ORF">MELIAE_LOCUS41</name>
</gene>
<dbReference type="AlphaFoldDB" id="A0A9P0F828"/>
<feature type="transmembrane region" description="Helical" evidence="1">
    <location>
        <begin position="146"/>
        <end position="165"/>
    </location>
</feature>
<evidence type="ECO:0008006" key="4">
    <source>
        <dbReference type="Google" id="ProtNLM"/>
    </source>
</evidence>
<feature type="transmembrane region" description="Helical" evidence="1">
    <location>
        <begin position="279"/>
        <end position="302"/>
    </location>
</feature>
<dbReference type="EMBL" id="OV121132">
    <property type="protein sequence ID" value="CAH0545678.1"/>
    <property type="molecule type" value="Genomic_DNA"/>
</dbReference>
<accession>A0A9P0F828</accession>